<keyword evidence="2" id="KW-1185">Reference proteome</keyword>
<evidence type="ECO:0000313" key="1">
    <source>
        <dbReference type="EMBL" id="UWM54793.1"/>
    </source>
</evidence>
<dbReference type="EMBL" id="CP104003">
    <property type="protein sequence ID" value="UWM54793.1"/>
    <property type="molecule type" value="Genomic_DNA"/>
</dbReference>
<accession>A0A9E7R3J6</accession>
<organism evidence="1 2">
    <name type="scientific">Salinirubellus salinus</name>
    <dbReference type="NCBI Taxonomy" id="1364945"/>
    <lineage>
        <taxon>Archaea</taxon>
        <taxon>Methanobacteriati</taxon>
        <taxon>Methanobacteriota</taxon>
        <taxon>Stenosarchaea group</taxon>
        <taxon>Halobacteria</taxon>
        <taxon>Halobacteriales</taxon>
        <taxon>Natronomonadaceae</taxon>
        <taxon>Salinirubellus</taxon>
    </lineage>
</organism>
<dbReference type="InterPro" id="IPR019587">
    <property type="entry name" value="Polyketide_cyclase/dehydratase"/>
</dbReference>
<dbReference type="RefSeq" id="WP_260593782.1">
    <property type="nucleotide sequence ID" value="NZ_CP104003.1"/>
</dbReference>
<reference evidence="1" key="1">
    <citation type="submission" date="2022-09" db="EMBL/GenBank/DDBJ databases">
        <title>Diverse halophilic archaea isolated from saline environments.</title>
        <authorList>
            <person name="Cui H.-L."/>
        </authorList>
    </citation>
    <scope>NUCLEOTIDE SEQUENCE</scope>
    <source>
        <strain evidence="1">ZS-35-S2</strain>
    </source>
</reference>
<dbReference type="Gene3D" id="3.30.530.20">
    <property type="match status" value="1"/>
</dbReference>
<dbReference type="Proteomes" id="UP001057580">
    <property type="component" value="Chromosome"/>
</dbReference>
<dbReference type="InterPro" id="IPR023393">
    <property type="entry name" value="START-like_dom_sf"/>
</dbReference>
<protein>
    <submittedName>
        <fullName evidence="1">SRPBCC family protein</fullName>
    </submittedName>
</protein>
<dbReference type="AlphaFoldDB" id="A0A9E7R3J6"/>
<dbReference type="Pfam" id="PF10604">
    <property type="entry name" value="Polyketide_cyc2"/>
    <property type="match status" value="1"/>
</dbReference>
<sequence>MPTVSHSVTVDAAPETVWAFVSDVERLPEWVAFTDEVRHHDEGTVREGFEYAEYGGVGPLRGESEWEVVACESPTRQVHAGDLGAMQATLTIDIEPTDGEGDGSRWTQTVEFETFSRFRPLGRLLEVLYLRRAMDRQLARTMAAGRVRVDRYARTEAVPSTTA</sequence>
<gene>
    <name evidence="1" type="ORF">N0B31_00595</name>
</gene>
<name>A0A9E7R3J6_9EURY</name>
<proteinExistence type="predicted"/>
<dbReference type="GeneID" id="74940875"/>
<dbReference type="KEGG" id="ssai:N0B31_00595"/>
<evidence type="ECO:0000313" key="2">
    <source>
        <dbReference type="Proteomes" id="UP001057580"/>
    </source>
</evidence>
<dbReference type="SUPFAM" id="SSF55961">
    <property type="entry name" value="Bet v1-like"/>
    <property type="match status" value="1"/>
</dbReference>